<evidence type="ECO:0000313" key="2">
    <source>
        <dbReference type="EMBL" id="NEV65439.1"/>
    </source>
</evidence>
<name>A0A6M0K7F3_9GAMM</name>
<dbReference type="AlphaFoldDB" id="A0A6M0K7F3"/>
<sequence>MPHLSDHDLRQFDDAYLETLTLEQARALLGRALADLKTARERLGQNPSNSSCPPSSRAPWAGRDGSEGSTAQTPSEAESAAGDAEDTAPTDAPDEEGETPPAGATQCRRCAGRAGRRRGAKGHSRTQVLPIDVERPHAPSICAGCAQPLSEAHASRAHNARYELELTQPGAGATGLLLQQTKQTYLERQCPCGHWPRAEPGRCEEDSDWTVSLSEWHLAGALLVAFICALTQRMRLSRAKV</sequence>
<accession>A0A6M0K7F3</accession>
<keyword evidence="3" id="KW-1185">Reference proteome</keyword>
<dbReference type="Proteomes" id="UP000483379">
    <property type="component" value="Unassembled WGS sequence"/>
</dbReference>
<gene>
    <name evidence="2" type="ORF">G3446_27105</name>
</gene>
<feature type="compositionally biased region" description="Low complexity" evidence="1">
    <location>
        <begin position="46"/>
        <end position="55"/>
    </location>
</feature>
<reference evidence="2 3" key="1">
    <citation type="submission" date="2020-02" db="EMBL/GenBank/DDBJ databases">
        <title>Genome sequences of Thiorhodococcus mannitoliphagus and Thiorhodococcus minor, purple sulfur photosynthetic bacteria in the gammaproteobacterial family, Chromatiaceae.</title>
        <authorList>
            <person name="Aviles F.A."/>
            <person name="Meyer T.E."/>
            <person name="Kyndt J.A."/>
        </authorList>
    </citation>
    <scope>NUCLEOTIDE SEQUENCE [LARGE SCALE GENOMIC DNA]</scope>
    <source>
        <strain evidence="2 3">DSM 11518</strain>
    </source>
</reference>
<organism evidence="2 3">
    <name type="scientific">Thiorhodococcus minor</name>
    <dbReference type="NCBI Taxonomy" id="57489"/>
    <lineage>
        <taxon>Bacteria</taxon>
        <taxon>Pseudomonadati</taxon>
        <taxon>Pseudomonadota</taxon>
        <taxon>Gammaproteobacteria</taxon>
        <taxon>Chromatiales</taxon>
        <taxon>Chromatiaceae</taxon>
        <taxon>Thiorhodococcus</taxon>
    </lineage>
</organism>
<dbReference type="EMBL" id="JAAIJQ010000308">
    <property type="protein sequence ID" value="NEV65439.1"/>
    <property type="molecule type" value="Genomic_DNA"/>
</dbReference>
<feature type="compositionally biased region" description="Acidic residues" evidence="1">
    <location>
        <begin position="83"/>
        <end position="98"/>
    </location>
</feature>
<evidence type="ECO:0000313" key="3">
    <source>
        <dbReference type="Proteomes" id="UP000483379"/>
    </source>
</evidence>
<feature type="region of interest" description="Disordered" evidence="1">
    <location>
        <begin position="41"/>
        <end position="131"/>
    </location>
</feature>
<feature type="compositionally biased region" description="Basic residues" evidence="1">
    <location>
        <begin position="110"/>
        <end position="124"/>
    </location>
</feature>
<proteinExistence type="predicted"/>
<feature type="non-terminal residue" evidence="2">
    <location>
        <position position="241"/>
    </location>
</feature>
<evidence type="ECO:0000256" key="1">
    <source>
        <dbReference type="SAM" id="MobiDB-lite"/>
    </source>
</evidence>
<protein>
    <submittedName>
        <fullName evidence="2">IS66 family transposase</fullName>
    </submittedName>
</protein>
<comment type="caution">
    <text evidence="2">The sequence shown here is derived from an EMBL/GenBank/DDBJ whole genome shotgun (WGS) entry which is preliminary data.</text>
</comment>